<keyword evidence="7" id="KW-1185">Reference proteome</keyword>
<gene>
    <name evidence="6" type="ORF">GCM10007932_01780</name>
</gene>
<keyword evidence="1" id="KW-0805">Transcription regulation</keyword>
<dbReference type="InterPro" id="IPR020449">
    <property type="entry name" value="Tscrpt_reg_AraC-type_HTH"/>
</dbReference>
<evidence type="ECO:0000313" key="6">
    <source>
        <dbReference type="EMBL" id="GLQ70818.1"/>
    </source>
</evidence>
<dbReference type="PRINTS" id="PR00032">
    <property type="entry name" value="HTHARAC"/>
</dbReference>
<evidence type="ECO:0000256" key="1">
    <source>
        <dbReference type="ARBA" id="ARBA00023015"/>
    </source>
</evidence>
<evidence type="ECO:0000256" key="2">
    <source>
        <dbReference type="ARBA" id="ARBA00023125"/>
    </source>
</evidence>
<dbReference type="RefSeq" id="WP_126610147.1">
    <property type="nucleotide sequence ID" value="NZ_AP025145.1"/>
</dbReference>
<reference evidence="7" key="1">
    <citation type="journal article" date="2019" name="Int. J. Syst. Evol. Microbiol.">
        <title>The Global Catalogue of Microorganisms (GCM) 10K type strain sequencing project: providing services to taxonomists for standard genome sequencing and annotation.</title>
        <authorList>
            <consortium name="The Broad Institute Genomics Platform"/>
            <consortium name="The Broad Institute Genome Sequencing Center for Infectious Disease"/>
            <person name="Wu L."/>
            <person name="Ma J."/>
        </authorList>
    </citation>
    <scope>NUCLEOTIDE SEQUENCE [LARGE SCALE GENOMIC DNA]</scope>
    <source>
        <strain evidence="7">NBRC 15640</strain>
    </source>
</reference>
<dbReference type="InterPro" id="IPR018060">
    <property type="entry name" value="HTH_AraC"/>
</dbReference>
<dbReference type="PROSITE" id="PS00041">
    <property type="entry name" value="HTH_ARAC_FAMILY_1"/>
    <property type="match status" value="1"/>
</dbReference>
<organism evidence="6 7">
    <name type="scientific">Vibrio penaeicida</name>
    <dbReference type="NCBI Taxonomy" id="104609"/>
    <lineage>
        <taxon>Bacteria</taxon>
        <taxon>Pseudomonadati</taxon>
        <taxon>Pseudomonadota</taxon>
        <taxon>Gammaproteobacteria</taxon>
        <taxon>Vibrionales</taxon>
        <taxon>Vibrionaceae</taxon>
        <taxon>Vibrio</taxon>
    </lineage>
</organism>
<dbReference type="Gene3D" id="1.10.10.60">
    <property type="entry name" value="Homeodomain-like"/>
    <property type="match status" value="2"/>
</dbReference>
<dbReference type="InterPro" id="IPR037923">
    <property type="entry name" value="HTH-like"/>
</dbReference>
<dbReference type="GO" id="GO:0003700">
    <property type="term" value="F:DNA-binding transcription factor activity"/>
    <property type="evidence" value="ECO:0007669"/>
    <property type="project" value="InterPro"/>
</dbReference>
<feature type="domain" description="HTH araC/xylS-type" evidence="5">
    <location>
        <begin position="176"/>
        <end position="274"/>
    </location>
</feature>
<dbReference type="Proteomes" id="UP001156690">
    <property type="component" value="Unassembled WGS sequence"/>
</dbReference>
<evidence type="ECO:0000259" key="5">
    <source>
        <dbReference type="PROSITE" id="PS01124"/>
    </source>
</evidence>
<proteinExistence type="predicted"/>
<dbReference type="InterPro" id="IPR009057">
    <property type="entry name" value="Homeodomain-like_sf"/>
</dbReference>
<dbReference type="PROSITE" id="PS01124">
    <property type="entry name" value="HTH_ARAC_FAMILY_2"/>
    <property type="match status" value="1"/>
</dbReference>
<dbReference type="SMART" id="SM00342">
    <property type="entry name" value="HTH_ARAC"/>
    <property type="match status" value="1"/>
</dbReference>
<dbReference type="PANTHER" id="PTHR46796:SF2">
    <property type="entry name" value="TRANSCRIPTIONAL REGULATORY PROTEIN"/>
    <property type="match status" value="1"/>
</dbReference>
<comment type="caution">
    <text evidence="6">The sequence shown here is derived from an EMBL/GenBank/DDBJ whole genome shotgun (WGS) entry which is preliminary data.</text>
</comment>
<dbReference type="InterPro" id="IPR018062">
    <property type="entry name" value="HTH_AraC-typ_CS"/>
</dbReference>
<protein>
    <submittedName>
        <fullName evidence="6">AraC family transcriptional regulator</fullName>
    </submittedName>
</protein>
<evidence type="ECO:0000313" key="7">
    <source>
        <dbReference type="Proteomes" id="UP001156690"/>
    </source>
</evidence>
<dbReference type="InterPro" id="IPR050204">
    <property type="entry name" value="AraC_XylS_family_regulators"/>
</dbReference>
<dbReference type="SUPFAM" id="SSF51215">
    <property type="entry name" value="Regulatory protein AraC"/>
    <property type="match status" value="1"/>
</dbReference>
<dbReference type="Pfam" id="PF12833">
    <property type="entry name" value="HTH_18"/>
    <property type="match status" value="1"/>
</dbReference>
<sequence length="275" mass="30896">MPAKRSKKAKEIANYNIAQELGGLELLDACFEKQNFSRHSHEGYTVGVIETGAQRFYRGSGYHIAPSDSIILVNADELHNGHSASEGGWSYQAMYPLPEHFELIGQPLCGAPFFPEPVVYDPLLANQFRSLFSVLKRSRNRLTRETCLYQTLLALVLRHGKTCPDSKLPGVAKNNMQIAKEFLDDLPQANVSLEELASMAHLSTYHFAREFKKAYGIPPHAYQLQARLRVAKKWLRAGMKVADIANDLGFHDQSHFHRHFKSALGVTPMQYAKAA</sequence>
<evidence type="ECO:0000256" key="4">
    <source>
        <dbReference type="ARBA" id="ARBA00023163"/>
    </source>
</evidence>
<keyword evidence="2" id="KW-0238">DNA-binding</keyword>
<dbReference type="SUPFAM" id="SSF46689">
    <property type="entry name" value="Homeodomain-like"/>
    <property type="match status" value="2"/>
</dbReference>
<dbReference type="EMBL" id="BSNX01000002">
    <property type="protein sequence ID" value="GLQ70818.1"/>
    <property type="molecule type" value="Genomic_DNA"/>
</dbReference>
<dbReference type="AlphaFoldDB" id="A0AAV5NK68"/>
<evidence type="ECO:0000256" key="3">
    <source>
        <dbReference type="ARBA" id="ARBA00023159"/>
    </source>
</evidence>
<keyword evidence="4" id="KW-0804">Transcription</keyword>
<accession>A0AAV5NK68</accession>
<keyword evidence="3" id="KW-0010">Activator</keyword>
<name>A0AAV5NK68_9VIBR</name>
<dbReference type="Pfam" id="PF02311">
    <property type="entry name" value="AraC_binding"/>
    <property type="match status" value="1"/>
</dbReference>
<dbReference type="GO" id="GO:0043565">
    <property type="term" value="F:sequence-specific DNA binding"/>
    <property type="evidence" value="ECO:0007669"/>
    <property type="project" value="InterPro"/>
</dbReference>
<dbReference type="InterPro" id="IPR003313">
    <property type="entry name" value="AraC-bd"/>
</dbReference>
<dbReference type="PANTHER" id="PTHR46796">
    <property type="entry name" value="HTH-TYPE TRANSCRIPTIONAL ACTIVATOR RHAS-RELATED"/>
    <property type="match status" value="1"/>
</dbReference>